<evidence type="ECO:0000313" key="6">
    <source>
        <dbReference type="EMBL" id="CAL1385561.1"/>
    </source>
</evidence>
<protein>
    <recommendedName>
        <fullName evidence="8">GDSL esterase/lipase</fullName>
    </recommendedName>
</protein>
<keyword evidence="2 5" id="KW-0732">Signal</keyword>
<dbReference type="PANTHER" id="PTHR22835:SF683">
    <property type="entry name" value="OS05G0506800 PROTEIN"/>
    <property type="match status" value="1"/>
</dbReference>
<keyword evidence="7" id="KW-1185">Reference proteome</keyword>
<proteinExistence type="inferred from homology"/>
<evidence type="ECO:0000256" key="2">
    <source>
        <dbReference type="ARBA" id="ARBA00022729"/>
    </source>
</evidence>
<evidence type="ECO:0000256" key="4">
    <source>
        <dbReference type="ARBA" id="ARBA00023180"/>
    </source>
</evidence>
<dbReference type="CDD" id="cd01837">
    <property type="entry name" value="SGNH_plant_lipase_like"/>
    <property type="match status" value="1"/>
</dbReference>
<dbReference type="AlphaFoldDB" id="A0AAV2EHX0"/>
<dbReference type="Pfam" id="PF00657">
    <property type="entry name" value="Lipase_GDSL"/>
    <property type="match status" value="1"/>
</dbReference>
<reference evidence="6 7" key="1">
    <citation type="submission" date="2024-04" db="EMBL/GenBank/DDBJ databases">
        <authorList>
            <person name="Fracassetti M."/>
        </authorList>
    </citation>
    <scope>NUCLEOTIDE SEQUENCE [LARGE SCALE GENOMIC DNA]</scope>
</reference>
<feature type="signal peptide" evidence="5">
    <location>
        <begin position="1"/>
        <end position="31"/>
    </location>
</feature>
<accession>A0AAV2EHX0</accession>
<keyword evidence="3" id="KW-0378">Hydrolase</keyword>
<sequence length="393" mass="42605">MAQTFPSPPPAFLPILLSAVVLLFPTTISAAAGSDCFTSIISFGDSIADTGNLCDLSPPQHLPHMCFPPYGNTFFHRPTGRSCDGRLIIDFIAEHLGLPLVPASFDGRRGDIATGVNFAVAGATALGVEFLKNWGVPVITTNVSLRVQLDLFRELMPSLCNSGESPGCNGAFDNYLFLMGEIGGNDYNYPLMLPMSFEKIQQLVPVVVNSIGLAIEDVIELGAVHIMVPGNFPVGCIPVMLANYPSSNPRDYDPSTGCLTWLNQFAELHNDLLQTELGRLRKLYPRVHIIYADYYNAMMRIYRSPQQFGFTGGVLRACCGGGGPYNVNTTVNCGNPVVKPCDDPSTYVNWDGIHFTEATYRLVAKYILEEGSIVDPRLGASSCATMDSKAQAL</sequence>
<gene>
    <name evidence="6" type="ORF">LTRI10_LOCUS26687</name>
</gene>
<evidence type="ECO:0008006" key="8">
    <source>
        <dbReference type="Google" id="ProtNLM"/>
    </source>
</evidence>
<evidence type="ECO:0000256" key="1">
    <source>
        <dbReference type="ARBA" id="ARBA00008668"/>
    </source>
</evidence>
<organism evidence="6 7">
    <name type="scientific">Linum trigynum</name>
    <dbReference type="NCBI Taxonomy" id="586398"/>
    <lineage>
        <taxon>Eukaryota</taxon>
        <taxon>Viridiplantae</taxon>
        <taxon>Streptophyta</taxon>
        <taxon>Embryophyta</taxon>
        <taxon>Tracheophyta</taxon>
        <taxon>Spermatophyta</taxon>
        <taxon>Magnoliopsida</taxon>
        <taxon>eudicotyledons</taxon>
        <taxon>Gunneridae</taxon>
        <taxon>Pentapetalae</taxon>
        <taxon>rosids</taxon>
        <taxon>fabids</taxon>
        <taxon>Malpighiales</taxon>
        <taxon>Linaceae</taxon>
        <taxon>Linum</taxon>
    </lineage>
</organism>
<dbReference type="Gene3D" id="3.40.50.1110">
    <property type="entry name" value="SGNH hydrolase"/>
    <property type="match status" value="1"/>
</dbReference>
<dbReference type="GO" id="GO:0016788">
    <property type="term" value="F:hydrolase activity, acting on ester bonds"/>
    <property type="evidence" value="ECO:0007669"/>
    <property type="project" value="InterPro"/>
</dbReference>
<keyword evidence="4" id="KW-0325">Glycoprotein</keyword>
<dbReference type="Proteomes" id="UP001497516">
    <property type="component" value="Chromosome 4"/>
</dbReference>
<dbReference type="SUPFAM" id="SSF52266">
    <property type="entry name" value="SGNH hydrolase"/>
    <property type="match status" value="1"/>
</dbReference>
<comment type="similarity">
    <text evidence="1">Belongs to the 'GDSL' lipolytic enzyme family.</text>
</comment>
<dbReference type="EMBL" id="OZ034817">
    <property type="protein sequence ID" value="CAL1385561.1"/>
    <property type="molecule type" value="Genomic_DNA"/>
</dbReference>
<dbReference type="InterPro" id="IPR036514">
    <property type="entry name" value="SGNH_hydro_sf"/>
</dbReference>
<evidence type="ECO:0000256" key="3">
    <source>
        <dbReference type="ARBA" id="ARBA00022801"/>
    </source>
</evidence>
<dbReference type="PANTHER" id="PTHR22835">
    <property type="entry name" value="ZINC FINGER FYVE DOMAIN CONTAINING PROTEIN"/>
    <property type="match status" value="1"/>
</dbReference>
<dbReference type="InterPro" id="IPR035669">
    <property type="entry name" value="SGNH_plant_lipase-like"/>
</dbReference>
<feature type="chain" id="PRO_5043505964" description="GDSL esterase/lipase" evidence="5">
    <location>
        <begin position="32"/>
        <end position="393"/>
    </location>
</feature>
<evidence type="ECO:0000313" key="7">
    <source>
        <dbReference type="Proteomes" id="UP001497516"/>
    </source>
</evidence>
<dbReference type="InterPro" id="IPR001087">
    <property type="entry name" value="GDSL"/>
</dbReference>
<evidence type="ECO:0000256" key="5">
    <source>
        <dbReference type="SAM" id="SignalP"/>
    </source>
</evidence>
<name>A0AAV2EHX0_9ROSI</name>